<comment type="catalytic activity">
    <reaction evidence="1">
        <text>Hydrolysis of terminal non-reducing N-acetyl-D-hexosamine residues in N-acetyl-beta-D-hexosaminides.</text>
        <dbReference type="EC" id="3.2.1.52"/>
    </reaction>
</comment>
<evidence type="ECO:0000256" key="1">
    <source>
        <dbReference type="ARBA" id="ARBA00001231"/>
    </source>
</evidence>
<dbReference type="Gene3D" id="3.30.379.10">
    <property type="entry name" value="Chitobiase/beta-hexosaminidase domain 2-like"/>
    <property type="match status" value="1"/>
</dbReference>
<evidence type="ECO:0000256" key="7">
    <source>
        <dbReference type="SAM" id="SignalP"/>
    </source>
</evidence>
<name>A0A363NZY6_9SPHI</name>
<feature type="signal peptide" evidence="7">
    <location>
        <begin position="1"/>
        <end position="21"/>
    </location>
</feature>
<dbReference type="GO" id="GO:0016020">
    <property type="term" value="C:membrane"/>
    <property type="evidence" value="ECO:0007669"/>
    <property type="project" value="TreeGrafter"/>
</dbReference>
<sequence>MKLKKIMLLYVMMFCFAISHAYQCPIIPKPHKVMQRKGTFEILPTAEIIRDDSQDGKMGGFLSRFISEHYGVKVQKASKNKGGYGFSFIIDTLFAEEEYLLDINLETIVIKGRESGLFYGLQSLLQLMPIDEDGSLLIPCIEIKDRPKFSYRGAMLDVGRYFYSVREVKRFIDLMAYYKLNTFHWHLTEGDGWRLEVEKYPLLTEVGAWRMGTYTAPAAREKLPTTYDKLPHGGFYTKKQIKDIIKYAEERHITIIPEIDVPGHSKAALDAYPFLSCDLNNNAGVLCLGSDNTYAFVKDVLDETMALFPSKIIHIGGDEANKEAWKKCSSCQKKMKEKGLKDEDELQSYFIREMATHIESNGRTMMGWDEIMEGGELTPNSMVMSWRGEEGGIKASAQQRFVVMSPADFLYLDYFQGPKEFEPVAFAKMLTLPTVYNYDPLANIPLENRKFIKGVQGNIWTQCIHSQEKLDYMTFPRMLALSEIGWSDSQKDYMEFYRRMGQNLPWLTKMGVNYRIPEPLGLQDQETKESSIEVELEPSIKGSIIYYSLDGEENLLRKGIRYDSPIRIDLTSVDSVTVKCIVRTPQGAMSGIRVATYKKID</sequence>
<keyword evidence="7" id="KW-0732">Signal</keyword>
<evidence type="ECO:0000256" key="6">
    <source>
        <dbReference type="PIRSR" id="PIRSR625705-1"/>
    </source>
</evidence>
<dbReference type="GO" id="GO:0005975">
    <property type="term" value="P:carbohydrate metabolic process"/>
    <property type="evidence" value="ECO:0007669"/>
    <property type="project" value="InterPro"/>
</dbReference>
<dbReference type="InterPro" id="IPR029018">
    <property type="entry name" value="Hex-like_dom2"/>
</dbReference>
<comment type="caution">
    <text evidence="11">The sequence shown here is derived from an EMBL/GenBank/DDBJ whole genome shotgun (WGS) entry which is preliminary data.</text>
</comment>
<dbReference type="EC" id="3.2.1.52" evidence="3"/>
<evidence type="ECO:0000256" key="4">
    <source>
        <dbReference type="ARBA" id="ARBA00022801"/>
    </source>
</evidence>
<dbReference type="GO" id="GO:0030203">
    <property type="term" value="P:glycosaminoglycan metabolic process"/>
    <property type="evidence" value="ECO:0007669"/>
    <property type="project" value="TreeGrafter"/>
</dbReference>
<keyword evidence="12" id="KW-1185">Reference proteome</keyword>
<proteinExistence type="inferred from homology"/>
<protein>
    <recommendedName>
        <fullName evidence="3">beta-N-acetylhexosaminidase</fullName>
        <ecNumber evidence="3">3.2.1.52</ecNumber>
    </recommendedName>
</protein>
<evidence type="ECO:0000313" key="12">
    <source>
        <dbReference type="Proteomes" id="UP000250831"/>
    </source>
</evidence>
<gene>
    <name evidence="11" type="ORF">DCO56_04935</name>
</gene>
<dbReference type="PANTHER" id="PTHR22600">
    <property type="entry name" value="BETA-HEXOSAMINIDASE"/>
    <property type="match status" value="1"/>
</dbReference>
<dbReference type="InterPro" id="IPR025705">
    <property type="entry name" value="Beta_hexosaminidase_sua/sub"/>
</dbReference>
<dbReference type="CDD" id="cd06563">
    <property type="entry name" value="GH20_chitobiase-like"/>
    <property type="match status" value="1"/>
</dbReference>
<feature type="domain" description="Beta-hexosaminidase bacterial type N-terminal" evidence="9">
    <location>
        <begin position="24"/>
        <end position="145"/>
    </location>
</feature>
<dbReference type="AlphaFoldDB" id="A0A363NZY6"/>
<evidence type="ECO:0000256" key="2">
    <source>
        <dbReference type="ARBA" id="ARBA00006285"/>
    </source>
</evidence>
<dbReference type="Pfam" id="PF13290">
    <property type="entry name" value="CHB_HEX_C_1"/>
    <property type="match status" value="1"/>
</dbReference>
<dbReference type="RefSeq" id="WP_108632589.1">
    <property type="nucleotide sequence ID" value="NZ_QCXX01000001.1"/>
</dbReference>
<feature type="domain" description="GH29D-like beta-sandwich" evidence="10">
    <location>
        <begin position="526"/>
        <end position="591"/>
    </location>
</feature>
<dbReference type="OrthoDB" id="1006965at2"/>
<dbReference type="PRINTS" id="PR00738">
    <property type="entry name" value="GLHYDRLASE20"/>
</dbReference>
<organism evidence="11 12">
    <name type="scientific">Sphingobacterium athyrii</name>
    <dbReference type="NCBI Taxonomy" id="2152717"/>
    <lineage>
        <taxon>Bacteria</taxon>
        <taxon>Pseudomonadati</taxon>
        <taxon>Bacteroidota</taxon>
        <taxon>Sphingobacteriia</taxon>
        <taxon>Sphingobacteriales</taxon>
        <taxon>Sphingobacteriaceae</taxon>
        <taxon>Sphingobacterium</taxon>
    </lineage>
</organism>
<dbReference type="InterPro" id="IPR059177">
    <property type="entry name" value="GH29D-like_dom"/>
</dbReference>
<accession>A0A363NZY6</accession>
<dbReference type="InterPro" id="IPR015882">
    <property type="entry name" value="HEX_bac_N"/>
</dbReference>
<dbReference type="SUPFAM" id="SSF55545">
    <property type="entry name" value="beta-N-acetylhexosaminidase-like domain"/>
    <property type="match status" value="1"/>
</dbReference>
<evidence type="ECO:0000256" key="3">
    <source>
        <dbReference type="ARBA" id="ARBA00012663"/>
    </source>
</evidence>
<evidence type="ECO:0000256" key="5">
    <source>
        <dbReference type="ARBA" id="ARBA00023295"/>
    </source>
</evidence>
<dbReference type="EMBL" id="QCXX01000001">
    <property type="protein sequence ID" value="PUV26300.1"/>
    <property type="molecule type" value="Genomic_DNA"/>
</dbReference>
<evidence type="ECO:0000259" key="10">
    <source>
        <dbReference type="Pfam" id="PF13290"/>
    </source>
</evidence>
<dbReference type="Proteomes" id="UP000250831">
    <property type="component" value="Unassembled WGS sequence"/>
</dbReference>
<evidence type="ECO:0000259" key="8">
    <source>
        <dbReference type="Pfam" id="PF00728"/>
    </source>
</evidence>
<dbReference type="InterPro" id="IPR017853">
    <property type="entry name" value="GH"/>
</dbReference>
<reference evidence="11 12" key="1">
    <citation type="submission" date="2018-04" db="EMBL/GenBank/DDBJ databases">
        <title>Sphingobacterium sp. M46 Genome.</title>
        <authorList>
            <person name="Cheng J."/>
            <person name="Li Y."/>
        </authorList>
    </citation>
    <scope>NUCLEOTIDE SEQUENCE [LARGE SCALE GENOMIC DNA]</scope>
    <source>
        <strain evidence="11 12">M46</strain>
    </source>
</reference>
<comment type="similarity">
    <text evidence="2">Belongs to the glycosyl hydrolase 20 family.</text>
</comment>
<evidence type="ECO:0000313" key="11">
    <source>
        <dbReference type="EMBL" id="PUV26300.1"/>
    </source>
</evidence>
<dbReference type="GO" id="GO:0004563">
    <property type="term" value="F:beta-N-acetylhexosaminidase activity"/>
    <property type="evidence" value="ECO:0007669"/>
    <property type="project" value="UniProtKB-EC"/>
</dbReference>
<dbReference type="InterPro" id="IPR015883">
    <property type="entry name" value="Glyco_hydro_20_cat"/>
</dbReference>
<dbReference type="Pfam" id="PF00728">
    <property type="entry name" value="Glyco_hydro_20"/>
    <property type="match status" value="1"/>
</dbReference>
<feature type="chain" id="PRO_5016843089" description="beta-N-acetylhexosaminidase" evidence="7">
    <location>
        <begin position="22"/>
        <end position="601"/>
    </location>
</feature>
<dbReference type="Pfam" id="PF02838">
    <property type="entry name" value="Glyco_hydro_20b"/>
    <property type="match status" value="1"/>
</dbReference>
<keyword evidence="5" id="KW-0326">Glycosidase</keyword>
<dbReference type="SUPFAM" id="SSF51445">
    <property type="entry name" value="(Trans)glycosidases"/>
    <property type="match status" value="1"/>
</dbReference>
<dbReference type="PANTHER" id="PTHR22600:SF57">
    <property type="entry name" value="BETA-N-ACETYLHEXOSAMINIDASE"/>
    <property type="match status" value="1"/>
</dbReference>
<evidence type="ECO:0000259" key="9">
    <source>
        <dbReference type="Pfam" id="PF02838"/>
    </source>
</evidence>
<dbReference type="Gene3D" id="3.20.20.80">
    <property type="entry name" value="Glycosidases"/>
    <property type="match status" value="1"/>
</dbReference>
<keyword evidence="4" id="KW-0378">Hydrolase</keyword>
<feature type="domain" description="Glycoside hydrolase family 20 catalytic" evidence="8">
    <location>
        <begin position="149"/>
        <end position="488"/>
    </location>
</feature>
<feature type="active site" description="Proton donor" evidence="6">
    <location>
        <position position="319"/>
    </location>
</feature>